<evidence type="ECO:0000313" key="1">
    <source>
        <dbReference type="EMBL" id="DAE21895.1"/>
    </source>
</evidence>
<accession>A0A8S5QRJ8</accession>
<proteinExistence type="predicted"/>
<name>A0A8S5QRJ8_9CAUD</name>
<reference evidence="1" key="1">
    <citation type="journal article" date="2021" name="Proc. Natl. Acad. Sci. U.S.A.">
        <title>A Catalog of Tens of Thousands of Viruses from Human Metagenomes Reveals Hidden Associations with Chronic Diseases.</title>
        <authorList>
            <person name="Tisza M.J."/>
            <person name="Buck C.B."/>
        </authorList>
    </citation>
    <scope>NUCLEOTIDE SEQUENCE</scope>
    <source>
        <strain evidence="1">CtRTx89</strain>
    </source>
</reference>
<sequence>MSNPVVTREAARDMWQAALRSAERTLSPGECVSHLKSVLCNLNELTECSSGDPLGFFLSQAYDKRLKEREEINRVLPSEIRELVGQSVPHVLPESFFRALSATGLAKCSLKHFLRLLLAEGASERELDRAGIDACKDDLNRLRVGEREVVVFVW</sequence>
<protein>
    <submittedName>
        <fullName evidence="1">Uncharacterized protein</fullName>
    </submittedName>
</protein>
<organism evidence="1">
    <name type="scientific">Myoviridae sp. ctRTx89</name>
    <dbReference type="NCBI Taxonomy" id="2826652"/>
    <lineage>
        <taxon>Viruses</taxon>
        <taxon>Duplodnaviria</taxon>
        <taxon>Heunggongvirae</taxon>
        <taxon>Uroviricota</taxon>
        <taxon>Caudoviricetes</taxon>
    </lineage>
</organism>
<dbReference type="EMBL" id="BK015720">
    <property type="protein sequence ID" value="DAE21895.1"/>
    <property type="molecule type" value="Genomic_DNA"/>
</dbReference>